<evidence type="ECO:0000259" key="2">
    <source>
        <dbReference type="SMART" id="SM00470"/>
    </source>
</evidence>
<dbReference type="InterPro" id="IPR011111">
    <property type="entry name" value="Plasmid_RepB"/>
</dbReference>
<dbReference type="AlphaFoldDB" id="J0CJ03"/>
<evidence type="ECO:0000313" key="4">
    <source>
        <dbReference type="EMBL" id="EJC84757.1"/>
    </source>
</evidence>
<name>J0CJ03_RHILT</name>
<dbReference type="InterPro" id="IPR037972">
    <property type="entry name" value="RepB_N"/>
</dbReference>
<evidence type="ECO:0000313" key="3">
    <source>
        <dbReference type="EMBL" id="EJC83652.1"/>
    </source>
</evidence>
<dbReference type="CDD" id="cd16405">
    <property type="entry name" value="RepB_like_N"/>
    <property type="match status" value="1"/>
</dbReference>
<dbReference type="InterPro" id="IPR003115">
    <property type="entry name" value="ParB_N"/>
</dbReference>
<organism evidence="3">
    <name type="scientific">Rhizobium leguminosarum bv. trifolii WSM2297</name>
    <dbReference type="NCBI Taxonomy" id="754762"/>
    <lineage>
        <taxon>Bacteria</taxon>
        <taxon>Pseudomonadati</taxon>
        <taxon>Pseudomonadota</taxon>
        <taxon>Alphaproteobacteria</taxon>
        <taxon>Hyphomicrobiales</taxon>
        <taxon>Rhizobiaceae</taxon>
        <taxon>Rhizobium/Agrobacterium group</taxon>
        <taxon>Rhizobium</taxon>
    </lineage>
</organism>
<dbReference type="NCBIfam" id="TIGR00180">
    <property type="entry name" value="parB_part"/>
    <property type="match status" value="1"/>
</dbReference>
<sequence length="333" mass="36536">MARKNLIEISAPSPARVETVAPRDNRPIAGFVPQERSPAPVGGITKTLGNITEKMERASELERQLAAGQTIVDLDPGLIDASFICDRLAIDAAELAQLVEQIREHGQQVPILVRPHPDTRGRYQVAYGHRRLAAAREIGIRVRAVVRDLTDGQLVVSQGQENSARTNLSYIERALFASRLEERSFGRDVIMASLGVDKAALSRMLIVIRQVPLDLVNAIGAAPDIGRRRWLELGERLEGADIERIIAELSADDARKISSDERFHRALVLATKRTSAPKPAISKTQVSGLPVTIKKTASGATFVFDGKTAPGFDQFVQERLQGLFQEFNKDRGA</sequence>
<dbReference type="NCBIfam" id="TIGR03454">
    <property type="entry name" value="partition_RepB"/>
    <property type="match status" value="1"/>
</dbReference>
<dbReference type="Pfam" id="PF07506">
    <property type="entry name" value="RepB"/>
    <property type="match status" value="1"/>
</dbReference>
<dbReference type="InterPro" id="IPR050336">
    <property type="entry name" value="Chromosome_partition/occlusion"/>
</dbReference>
<feature type="domain" description="ParB-like N-terminal" evidence="2">
    <location>
        <begin position="72"/>
        <end position="163"/>
    </location>
</feature>
<dbReference type="PANTHER" id="PTHR33375:SF1">
    <property type="entry name" value="CHROMOSOME-PARTITIONING PROTEIN PARB-RELATED"/>
    <property type="match status" value="1"/>
</dbReference>
<dbReference type="InterPro" id="IPR004437">
    <property type="entry name" value="ParB/RepB/Spo0J"/>
</dbReference>
<gene>
    <name evidence="3" type="ORF">Rleg4DRAFT_5421</name>
    <name evidence="4" type="ORF">Rleg4DRAFT_6600</name>
</gene>
<dbReference type="Gene3D" id="3.90.1530.30">
    <property type="match status" value="1"/>
</dbReference>
<protein>
    <submittedName>
        <fullName evidence="3">Plasmid partitioning protein RepB</fullName>
    </submittedName>
</protein>
<dbReference type="SUPFAM" id="SSF109709">
    <property type="entry name" value="KorB DNA-binding domain-like"/>
    <property type="match status" value="1"/>
</dbReference>
<dbReference type="PANTHER" id="PTHR33375">
    <property type="entry name" value="CHROMOSOME-PARTITIONING PROTEIN PARB-RELATED"/>
    <property type="match status" value="1"/>
</dbReference>
<reference evidence="3" key="1">
    <citation type="submission" date="2012-02" db="EMBL/GenBank/DDBJ databases">
        <title>Improved High-Quality Draft Sequence of Rhizobium leguminosarum bv. trifolii WSM2297.</title>
        <authorList>
            <consortium name="US DOE Joint Genome Institute"/>
            <person name="Lucas S."/>
            <person name="Han J."/>
            <person name="Lapidus A."/>
            <person name="Cheng J.-F."/>
            <person name="Goodwin L."/>
            <person name="Pitluck S."/>
            <person name="Peters L."/>
            <person name="Ovchinnikova G."/>
            <person name="Zhang X."/>
            <person name="Detter J.C."/>
            <person name="Han C."/>
            <person name="Tapia R."/>
            <person name="Land M."/>
            <person name="Hauser L."/>
            <person name="Kyrpides N."/>
            <person name="Ivanova N."/>
            <person name="Pagani I."/>
            <person name="Brau L."/>
            <person name="Yates R."/>
            <person name="O'Hara G."/>
            <person name="Rui T."/>
            <person name="Howieson J."/>
            <person name="Reeve W."/>
            <person name="Woyke T."/>
        </authorList>
    </citation>
    <scope>NUCLEOTIDE SEQUENCE [LARGE SCALE GENOMIC DNA]</scope>
    <source>
        <strain evidence="3">WSM2297</strain>
    </source>
</reference>
<proteinExistence type="inferred from homology"/>
<dbReference type="OrthoDB" id="7908920at2"/>
<dbReference type="SUPFAM" id="SSF110849">
    <property type="entry name" value="ParB/Sulfiredoxin"/>
    <property type="match status" value="1"/>
</dbReference>
<dbReference type="RefSeq" id="WP_003576075.1">
    <property type="nucleotide sequence ID" value="NZ_JH719393.1"/>
</dbReference>
<dbReference type="GO" id="GO:0005694">
    <property type="term" value="C:chromosome"/>
    <property type="evidence" value="ECO:0007669"/>
    <property type="project" value="TreeGrafter"/>
</dbReference>
<dbReference type="HOGENOM" id="CLU_069128_1_0_5"/>
<dbReference type="GO" id="GO:0003677">
    <property type="term" value="F:DNA binding"/>
    <property type="evidence" value="ECO:0007669"/>
    <property type="project" value="InterPro"/>
</dbReference>
<accession>J0CJ03</accession>
<evidence type="ECO:0000256" key="1">
    <source>
        <dbReference type="ARBA" id="ARBA00006295"/>
    </source>
</evidence>
<dbReference type="GO" id="GO:0007059">
    <property type="term" value="P:chromosome segregation"/>
    <property type="evidence" value="ECO:0007669"/>
    <property type="project" value="TreeGrafter"/>
</dbReference>
<comment type="similarity">
    <text evidence="1">Belongs to the ParB family.</text>
</comment>
<dbReference type="InterPro" id="IPR036086">
    <property type="entry name" value="ParB/Sulfiredoxin_sf"/>
</dbReference>
<dbReference type="SMART" id="SM00470">
    <property type="entry name" value="ParB"/>
    <property type="match status" value="1"/>
</dbReference>
<dbReference type="InterPro" id="IPR017819">
    <property type="entry name" value="Plasmid_partition_RepB"/>
</dbReference>
<dbReference type="Proteomes" id="UP000005732">
    <property type="component" value="Unassembled WGS sequence"/>
</dbReference>
<dbReference type="EMBL" id="JH719393">
    <property type="protein sequence ID" value="EJC84757.1"/>
    <property type="molecule type" value="Genomic_DNA"/>
</dbReference>
<dbReference type="Pfam" id="PF02195">
    <property type="entry name" value="ParB_N"/>
    <property type="match status" value="1"/>
</dbReference>
<dbReference type="EMBL" id="JH719393">
    <property type="protein sequence ID" value="EJC83652.1"/>
    <property type="molecule type" value="Genomic_DNA"/>
</dbReference>